<evidence type="ECO:0000313" key="2">
    <source>
        <dbReference type="Proteomes" id="UP001552479"/>
    </source>
</evidence>
<organism evidence="1 2">
    <name type="scientific">Streptomyces roseoverticillatus</name>
    <dbReference type="NCBI Taxonomy" id="66429"/>
    <lineage>
        <taxon>Bacteria</taxon>
        <taxon>Bacillati</taxon>
        <taxon>Actinomycetota</taxon>
        <taxon>Actinomycetes</taxon>
        <taxon>Kitasatosporales</taxon>
        <taxon>Streptomycetaceae</taxon>
        <taxon>Streptomyces</taxon>
    </lineage>
</organism>
<name>A0ABV3IWJ3_9ACTN</name>
<dbReference type="RefSeq" id="WP_366088709.1">
    <property type="nucleotide sequence ID" value="NZ_JBFASG010000017.1"/>
</dbReference>
<evidence type="ECO:0000313" key="1">
    <source>
        <dbReference type="EMBL" id="MEV4924835.1"/>
    </source>
</evidence>
<sequence>MELSATGKPVVTHEDTQLEVGLGLQADTLVLTRDGRDLAVYHALVEFASPRGRRRRGAGR</sequence>
<accession>A0ABV3IWJ3</accession>
<comment type="caution">
    <text evidence="1">The sequence shown here is derived from an EMBL/GenBank/DDBJ whole genome shotgun (WGS) entry which is preliminary data.</text>
</comment>
<reference evidence="1 2" key="1">
    <citation type="submission" date="2024-06" db="EMBL/GenBank/DDBJ databases">
        <title>The Natural Products Discovery Center: Release of the First 8490 Sequenced Strains for Exploring Actinobacteria Biosynthetic Diversity.</title>
        <authorList>
            <person name="Kalkreuter E."/>
            <person name="Kautsar S.A."/>
            <person name="Yang D."/>
            <person name="Bader C.D."/>
            <person name="Teijaro C.N."/>
            <person name="Fluegel L."/>
            <person name="Davis C.M."/>
            <person name="Simpson J.R."/>
            <person name="Lauterbach L."/>
            <person name="Steele A.D."/>
            <person name="Gui C."/>
            <person name="Meng S."/>
            <person name="Li G."/>
            <person name="Viehrig K."/>
            <person name="Ye F."/>
            <person name="Su P."/>
            <person name="Kiefer A.F."/>
            <person name="Nichols A."/>
            <person name="Cepeda A.J."/>
            <person name="Yan W."/>
            <person name="Fan B."/>
            <person name="Jiang Y."/>
            <person name="Adhikari A."/>
            <person name="Zheng C.-J."/>
            <person name="Schuster L."/>
            <person name="Cowan T.M."/>
            <person name="Smanski M.J."/>
            <person name="Chevrette M.G."/>
            <person name="De Carvalho L.P.S."/>
            <person name="Shen B."/>
        </authorList>
    </citation>
    <scope>NUCLEOTIDE SEQUENCE [LARGE SCALE GENOMIC DNA]</scope>
    <source>
        <strain evidence="1 2">NPDC053791</strain>
    </source>
</reference>
<gene>
    <name evidence="1" type="ORF">AB0L03_18655</name>
</gene>
<dbReference type="EMBL" id="JBFASG010000017">
    <property type="protein sequence ID" value="MEV4924835.1"/>
    <property type="molecule type" value="Genomic_DNA"/>
</dbReference>
<keyword evidence="2" id="KW-1185">Reference proteome</keyword>
<dbReference type="Proteomes" id="UP001552479">
    <property type="component" value="Unassembled WGS sequence"/>
</dbReference>
<protein>
    <submittedName>
        <fullName evidence="1">Uncharacterized protein</fullName>
    </submittedName>
</protein>
<proteinExistence type="predicted"/>